<dbReference type="PROSITE" id="PS51677">
    <property type="entry name" value="NODB"/>
    <property type="match status" value="1"/>
</dbReference>
<gene>
    <name evidence="2" type="ORF">ACFO4N_06395</name>
</gene>
<dbReference type="InterPro" id="IPR002509">
    <property type="entry name" value="NODB_dom"/>
</dbReference>
<dbReference type="Gene3D" id="3.20.20.370">
    <property type="entry name" value="Glycoside hydrolase/deacetylase"/>
    <property type="match status" value="1"/>
</dbReference>
<feature type="domain" description="NodB homology" evidence="1">
    <location>
        <begin position="1"/>
        <end position="42"/>
    </location>
</feature>
<reference evidence="3" key="1">
    <citation type="journal article" date="2019" name="Int. J. Syst. Evol. Microbiol.">
        <title>The Global Catalogue of Microorganisms (GCM) 10K type strain sequencing project: providing services to taxonomists for standard genome sequencing and annotation.</title>
        <authorList>
            <consortium name="The Broad Institute Genomics Platform"/>
            <consortium name="The Broad Institute Genome Sequencing Center for Infectious Disease"/>
            <person name="Wu L."/>
            <person name="Ma J."/>
        </authorList>
    </citation>
    <scope>NUCLEOTIDE SEQUENCE [LARGE SCALE GENOMIC DNA]</scope>
    <source>
        <strain evidence="3">CGMCC 1.16306</strain>
    </source>
</reference>
<proteinExistence type="predicted"/>
<organism evidence="2 3">
    <name type="scientific">Camelliibacillus cellulosilyticus</name>
    <dbReference type="NCBI Taxonomy" id="2174486"/>
    <lineage>
        <taxon>Bacteria</taxon>
        <taxon>Bacillati</taxon>
        <taxon>Bacillota</taxon>
        <taxon>Bacilli</taxon>
        <taxon>Bacillales</taxon>
        <taxon>Sporolactobacillaceae</taxon>
        <taxon>Camelliibacillus</taxon>
    </lineage>
</organism>
<evidence type="ECO:0000259" key="1">
    <source>
        <dbReference type="PROSITE" id="PS51677"/>
    </source>
</evidence>
<accession>A0ABV9GJ96</accession>
<dbReference type="Proteomes" id="UP001596022">
    <property type="component" value="Unassembled WGS sequence"/>
</dbReference>
<dbReference type="InterPro" id="IPR011330">
    <property type="entry name" value="Glyco_hydro/deAcase_b/a-brl"/>
</dbReference>
<comment type="caution">
    <text evidence="2">The sequence shown here is derived from an EMBL/GenBank/DDBJ whole genome shotgun (WGS) entry which is preliminary data.</text>
</comment>
<dbReference type="EMBL" id="JBHSFW010000001">
    <property type="protein sequence ID" value="MFC4618359.1"/>
    <property type="molecule type" value="Genomic_DNA"/>
</dbReference>
<evidence type="ECO:0000313" key="2">
    <source>
        <dbReference type="EMBL" id="MFC4618359.1"/>
    </source>
</evidence>
<protein>
    <recommendedName>
        <fullName evidence="1">NodB homology domain-containing protein</fullName>
    </recommendedName>
</protein>
<name>A0ABV9GJ96_9BACL</name>
<evidence type="ECO:0000313" key="3">
    <source>
        <dbReference type="Proteomes" id="UP001596022"/>
    </source>
</evidence>
<keyword evidence="3" id="KW-1185">Reference proteome</keyword>
<dbReference type="SUPFAM" id="SSF88713">
    <property type="entry name" value="Glycoside hydrolase/deacetylase"/>
    <property type="match status" value="1"/>
</dbReference>
<sequence>MLTNIRNGDIILLHDSGRDRSQTIKALKVIIPRLKRQGYHFVTVSQLLKVDPKYQKLFDGKMVQSPSER</sequence>